<dbReference type="EMBL" id="FNYC01000002">
    <property type="protein sequence ID" value="SEI67587.1"/>
    <property type="molecule type" value="Genomic_DNA"/>
</dbReference>
<gene>
    <name evidence="1" type="ORF">SAMN04487997_1426</name>
</gene>
<accession>A0A1H6SS13</accession>
<dbReference type="STRING" id="529704.SAMN02927913_1341"/>
<keyword evidence="2" id="KW-1185">Reference proteome</keyword>
<dbReference type="Proteomes" id="UP000199420">
    <property type="component" value="Unassembled WGS sequence"/>
</dbReference>
<dbReference type="RefSeq" id="WP_091335154.1">
    <property type="nucleotide sequence ID" value="NZ_FNYC01000002.1"/>
</dbReference>
<evidence type="ECO:0000313" key="1">
    <source>
        <dbReference type="EMBL" id="SEI67587.1"/>
    </source>
</evidence>
<protein>
    <submittedName>
        <fullName evidence="1">Uncharacterized protein</fullName>
    </submittedName>
</protein>
<sequence length="78" mass="8379">MRFVVSVEEGAVGWRVREGATGLAEGLTLAKAIKRARQLGSEHHERTGLAVTVELVIPEKSLLLAQHPHRSLEAAATA</sequence>
<reference evidence="1 2" key="1">
    <citation type="submission" date="2016-10" db="EMBL/GenBank/DDBJ databases">
        <authorList>
            <person name="de Groot N.N."/>
        </authorList>
    </citation>
    <scope>NUCLEOTIDE SEQUENCE [LARGE SCALE GENOMIC DNA]</scope>
    <source>
        <strain evidence="1 2">DSM 26515</strain>
    </source>
</reference>
<dbReference type="AlphaFoldDB" id="A0A1H6SS13"/>
<evidence type="ECO:0000313" key="2">
    <source>
        <dbReference type="Proteomes" id="UP000199420"/>
    </source>
</evidence>
<proteinExistence type="predicted"/>
<name>A0A1H6SS13_9GAMM</name>
<organism evidence="1 2">
    <name type="scientific">Frateuria terrea</name>
    <dbReference type="NCBI Taxonomy" id="529704"/>
    <lineage>
        <taxon>Bacteria</taxon>
        <taxon>Pseudomonadati</taxon>
        <taxon>Pseudomonadota</taxon>
        <taxon>Gammaproteobacteria</taxon>
        <taxon>Lysobacterales</taxon>
        <taxon>Rhodanobacteraceae</taxon>
        <taxon>Frateuria</taxon>
    </lineage>
</organism>